<name>A0A100JW57_STRSC</name>
<dbReference type="EMBL" id="BCMM01000045">
    <property type="protein sequence ID" value="GAQ66795.1"/>
    <property type="molecule type" value="Genomic_DNA"/>
</dbReference>
<evidence type="ECO:0000313" key="2">
    <source>
        <dbReference type="EMBL" id="GAQ66795.1"/>
    </source>
</evidence>
<accession>A0A100JW57</accession>
<proteinExistence type="predicted"/>
<evidence type="ECO:0000313" key="3">
    <source>
        <dbReference type="Proteomes" id="UP000067448"/>
    </source>
</evidence>
<evidence type="ECO:0000256" key="1">
    <source>
        <dbReference type="SAM" id="MobiDB-lite"/>
    </source>
</evidence>
<sequence>MPSLGAPALPPSHEEFHLANPDPEGGRPPKHAGEFVYGARATRDTGQTVTVTETRLCGTATAQA</sequence>
<organism evidence="2 3">
    <name type="scientific">Streptomyces scabiei</name>
    <dbReference type="NCBI Taxonomy" id="1930"/>
    <lineage>
        <taxon>Bacteria</taxon>
        <taxon>Bacillati</taxon>
        <taxon>Actinomycetota</taxon>
        <taxon>Actinomycetes</taxon>
        <taxon>Kitasatosporales</taxon>
        <taxon>Streptomycetaceae</taxon>
        <taxon>Streptomyces</taxon>
    </lineage>
</organism>
<feature type="region of interest" description="Disordered" evidence="1">
    <location>
        <begin position="1"/>
        <end position="32"/>
    </location>
</feature>
<comment type="caution">
    <text evidence="2">The sequence shown here is derived from an EMBL/GenBank/DDBJ whole genome shotgun (WGS) entry which is preliminary data.</text>
</comment>
<dbReference type="Proteomes" id="UP000067448">
    <property type="component" value="Unassembled WGS sequence"/>
</dbReference>
<dbReference type="AlphaFoldDB" id="A0A100JW57"/>
<reference evidence="3" key="1">
    <citation type="submission" date="2015-11" db="EMBL/GenBank/DDBJ databases">
        <authorList>
            <consortium name="Cross-ministerial Strategic Innovation Promotion Program (SIP) consortium"/>
            <person name="Tomihama T."/>
            <person name="Ikenaga M."/>
            <person name="Sakai M."/>
            <person name="Okubo T."/>
            <person name="Ikeda S."/>
        </authorList>
    </citation>
    <scope>NUCLEOTIDE SEQUENCE [LARGE SCALE GENOMIC DNA]</scope>
    <source>
        <strain evidence="3">S58</strain>
    </source>
</reference>
<gene>
    <name evidence="2" type="ORF">SsS58_07234</name>
</gene>
<reference evidence="2 3" key="2">
    <citation type="journal article" date="2016" name="Genome Announc.">
        <title>Draft Genome Sequences of Streptomyces scabiei S58, Streptomyces turgidiscabies T45, and Streptomyces acidiscabies a10, the Pathogens of Potato Common Scab, Isolated in Japan.</title>
        <authorList>
            <person name="Tomihama T."/>
            <person name="Nishi Y."/>
            <person name="Sakai M."/>
            <person name="Ikenaga M."/>
            <person name="Okubo T."/>
            <person name="Ikeda S."/>
        </authorList>
    </citation>
    <scope>NUCLEOTIDE SEQUENCE [LARGE SCALE GENOMIC DNA]</scope>
    <source>
        <strain evidence="2 3">S58</strain>
    </source>
</reference>
<protein>
    <submittedName>
        <fullName evidence="2">Uncharacterized protein</fullName>
    </submittedName>
</protein>
<reference evidence="3" key="3">
    <citation type="submission" date="2016-02" db="EMBL/GenBank/DDBJ databases">
        <title>Draft genome of pathogenic Streptomyces sp. in Japan.</title>
        <authorList>
            <person name="Tomihama T."/>
            <person name="Ikenaga M."/>
            <person name="Sakai M."/>
            <person name="Okubo T."/>
            <person name="Ikeda S."/>
        </authorList>
    </citation>
    <scope>NUCLEOTIDE SEQUENCE [LARGE SCALE GENOMIC DNA]</scope>
    <source>
        <strain evidence="3">S58</strain>
    </source>
</reference>